<reference evidence="5 6" key="1">
    <citation type="submission" date="2018-06" db="EMBL/GenBank/DDBJ databases">
        <title>Complete genome of Desulfovibrio indonesiensis P37SLT.</title>
        <authorList>
            <person name="Crispim J.S."/>
            <person name="Vidigal P.M.P."/>
            <person name="Silva L.C.F."/>
            <person name="Laguardia C.N."/>
            <person name="Araujo L.C."/>
            <person name="Dias R.S."/>
            <person name="Sousa M.P."/>
            <person name="Paula S.O."/>
            <person name="Silva C."/>
        </authorList>
    </citation>
    <scope>NUCLEOTIDE SEQUENCE [LARGE SCALE GENOMIC DNA]</scope>
    <source>
        <strain evidence="5 6">P37SLT</strain>
    </source>
</reference>
<dbReference type="EMBL" id="QMIE01000004">
    <property type="protein sequence ID" value="TVM18246.1"/>
    <property type="molecule type" value="Genomic_DNA"/>
</dbReference>
<dbReference type="InterPro" id="IPR036390">
    <property type="entry name" value="WH_DNA-bd_sf"/>
</dbReference>
<gene>
    <name evidence="5" type="ORF">DPQ33_05685</name>
</gene>
<dbReference type="RefSeq" id="WP_144302247.1">
    <property type="nucleotide sequence ID" value="NZ_QMIE01000004.1"/>
</dbReference>
<evidence type="ECO:0000259" key="4">
    <source>
        <dbReference type="PROSITE" id="PS50949"/>
    </source>
</evidence>
<keyword evidence="2" id="KW-0238">DNA-binding</keyword>
<dbReference type="InterPro" id="IPR036388">
    <property type="entry name" value="WH-like_DNA-bd_sf"/>
</dbReference>
<feature type="domain" description="HTH gntR-type" evidence="4">
    <location>
        <begin position="13"/>
        <end position="81"/>
    </location>
</feature>
<evidence type="ECO:0000313" key="5">
    <source>
        <dbReference type="EMBL" id="TVM18246.1"/>
    </source>
</evidence>
<dbReference type="Pfam" id="PF00392">
    <property type="entry name" value="GntR"/>
    <property type="match status" value="1"/>
</dbReference>
<protein>
    <submittedName>
        <fullName evidence="5">FadR family transcriptional regulator</fullName>
    </submittedName>
</protein>
<organism evidence="5 6">
    <name type="scientific">Oceanidesulfovibrio indonesiensis</name>
    <dbReference type="NCBI Taxonomy" id="54767"/>
    <lineage>
        <taxon>Bacteria</taxon>
        <taxon>Pseudomonadati</taxon>
        <taxon>Thermodesulfobacteriota</taxon>
        <taxon>Desulfovibrionia</taxon>
        <taxon>Desulfovibrionales</taxon>
        <taxon>Desulfovibrionaceae</taxon>
        <taxon>Oceanidesulfovibrio</taxon>
    </lineage>
</organism>
<dbReference type="PRINTS" id="PR00035">
    <property type="entry name" value="HTHGNTR"/>
</dbReference>
<dbReference type="SUPFAM" id="SSF48008">
    <property type="entry name" value="GntR ligand-binding domain-like"/>
    <property type="match status" value="1"/>
</dbReference>
<dbReference type="InterPro" id="IPR000524">
    <property type="entry name" value="Tscrpt_reg_HTH_GntR"/>
</dbReference>
<evidence type="ECO:0000313" key="6">
    <source>
        <dbReference type="Proteomes" id="UP000448292"/>
    </source>
</evidence>
<keyword evidence="1" id="KW-0805">Transcription regulation</keyword>
<dbReference type="AlphaFoldDB" id="A0A7M3MFZ9"/>
<evidence type="ECO:0000256" key="1">
    <source>
        <dbReference type="ARBA" id="ARBA00023015"/>
    </source>
</evidence>
<dbReference type="OrthoDB" id="5343675at2"/>
<dbReference type="Gene3D" id="1.20.120.530">
    <property type="entry name" value="GntR ligand-binding domain-like"/>
    <property type="match status" value="1"/>
</dbReference>
<keyword evidence="3" id="KW-0804">Transcription</keyword>
<dbReference type="PROSITE" id="PS50949">
    <property type="entry name" value="HTH_GNTR"/>
    <property type="match status" value="1"/>
</dbReference>
<dbReference type="InterPro" id="IPR008920">
    <property type="entry name" value="TF_FadR/GntR_C"/>
</dbReference>
<evidence type="ECO:0000256" key="2">
    <source>
        <dbReference type="ARBA" id="ARBA00023125"/>
    </source>
</evidence>
<accession>A0A7M3MFZ9</accession>
<dbReference type="Pfam" id="PF07729">
    <property type="entry name" value="FCD"/>
    <property type="match status" value="1"/>
</dbReference>
<dbReference type="GO" id="GO:0003677">
    <property type="term" value="F:DNA binding"/>
    <property type="evidence" value="ECO:0007669"/>
    <property type="project" value="UniProtKB-KW"/>
</dbReference>
<dbReference type="SMART" id="SM00345">
    <property type="entry name" value="HTH_GNTR"/>
    <property type="match status" value="1"/>
</dbReference>
<proteinExistence type="predicted"/>
<evidence type="ECO:0000256" key="3">
    <source>
        <dbReference type="ARBA" id="ARBA00023163"/>
    </source>
</evidence>
<dbReference type="GO" id="GO:0003700">
    <property type="term" value="F:DNA-binding transcription factor activity"/>
    <property type="evidence" value="ECO:0007669"/>
    <property type="project" value="InterPro"/>
</dbReference>
<dbReference type="SMART" id="SM00895">
    <property type="entry name" value="FCD"/>
    <property type="match status" value="1"/>
</dbReference>
<dbReference type="PANTHER" id="PTHR43537">
    <property type="entry name" value="TRANSCRIPTIONAL REGULATOR, GNTR FAMILY"/>
    <property type="match status" value="1"/>
</dbReference>
<sequence>MTTNSLSPVSAPQSVSAEVAARIRTMLASGELTPGDRLPAERRLAEAFGVSRNSVREAIRVLTNQGLIVSKVGSGTYVADVKGEEFAAALAGVVALERKRLADIFQVRLLLEPQIARLAATNRTPEDLAELATILQAQRKAVAEDRDGHAEDHAFHARLAAMTGNTVIERLTSSLADVLRESRSDGLQPLERRTASVQSHELILKALHEGNAAMAEQAMRDHLESIRGLLFSEG</sequence>
<name>A0A7M3MFZ9_9BACT</name>
<keyword evidence="6" id="KW-1185">Reference proteome</keyword>
<dbReference type="Proteomes" id="UP000448292">
    <property type="component" value="Unassembled WGS sequence"/>
</dbReference>
<dbReference type="InterPro" id="IPR011711">
    <property type="entry name" value="GntR_C"/>
</dbReference>
<dbReference type="CDD" id="cd07377">
    <property type="entry name" value="WHTH_GntR"/>
    <property type="match status" value="1"/>
</dbReference>
<dbReference type="PANTHER" id="PTHR43537:SF5">
    <property type="entry name" value="UXU OPERON TRANSCRIPTIONAL REGULATOR"/>
    <property type="match status" value="1"/>
</dbReference>
<dbReference type="SUPFAM" id="SSF46785">
    <property type="entry name" value="Winged helix' DNA-binding domain"/>
    <property type="match status" value="1"/>
</dbReference>
<dbReference type="Gene3D" id="1.10.10.10">
    <property type="entry name" value="Winged helix-like DNA-binding domain superfamily/Winged helix DNA-binding domain"/>
    <property type="match status" value="1"/>
</dbReference>
<comment type="caution">
    <text evidence="5">The sequence shown here is derived from an EMBL/GenBank/DDBJ whole genome shotgun (WGS) entry which is preliminary data.</text>
</comment>